<reference evidence="1" key="1">
    <citation type="journal article" date="2014" name="Front. Microbiol.">
        <title>High frequency of phylogenetically diverse reductive dehalogenase-homologous genes in deep subseafloor sedimentary metagenomes.</title>
        <authorList>
            <person name="Kawai M."/>
            <person name="Futagami T."/>
            <person name="Toyoda A."/>
            <person name="Takaki Y."/>
            <person name="Nishi S."/>
            <person name="Hori S."/>
            <person name="Arai W."/>
            <person name="Tsubouchi T."/>
            <person name="Morono Y."/>
            <person name="Uchiyama I."/>
            <person name="Ito T."/>
            <person name="Fujiyama A."/>
            <person name="Inagaki F."/>
            <person name="Takami H."/>
        </authorList>
    </citation>
    <scope>NUCLEOTIDE SEQUENCE</scope>
    <source>
        <strain evidence="1">Expedition CK06-06</strain>
    </source>
</reference>
<accession>X0TQF8</accession>
<dbReference type="AlphaFoldDB" id="X0TQF8"/>
<name>X0TQF8_9ZZZZ</name>
<feature type="non-terminal residue" evidence="1">
    <location>
        <position position="140"/>
    </location>
</feature>
<protein>
    <submittedName>
        <fullName evidence="1">Uncharacterized protein</fullName>
    </submittedName>
</protein>
<comment type="caution">
    <text evidence="1">The sequence shown here is derived from an EMBL/GenBank/DDBJ whole genome shotgun (WGS) entry which is preliminary data.</text>
</comment>
<organism evidence="1">
    <name type="scientific">marine sediment metagenome</name>
    <dbReference type="NCBI Taxonomy" id="412755"/>
    <lineage>
        <taxon>unclassified sequences</taxon>
        <taxon>metagenomes</taxon>
        <taxon>ecological metagenomes</taxon>
    </lineage>
</organism>
<evidence type="ECO:0000313" key="1">
    <source>
        <dbReference type="EMBL" id="GAF78370.1"/>
    </source>
</evidence>
<gene>
    <name evidence="1" type="ORF">S01H1_06073</name>
</gene>
<proteinExistence type="predicted"/>
<sequence>MEGKMNKKIFLLVFTLMFLALPLVSADLNLDNVLQESPSLGNGDYPHIEIVNLFGLGDTIWSGDITSHTDTCGPSCVSEFTVDLKEGKSLADEITFYTLQEDGKTWVEQEIRNYNIKYLNKSIWYYYELGTPLPKDIYTV</sequence>
<dbReference type="EMBL" id="BARS01003152">
    <property type="protein sequence ID" value="GAF78370.1"/>
    <property type="molecule type" value="Genomic_DNA"/>
</dbReference>